<accession>A0A409WGT1</accession>
<dbReference type="STRING" id="231916.A0A409WGT1"/>
<dbReference type="Proteomes" id="UP000284706">
    <property type="component" value="Unassembled WGS sequence"/>
</dbReference>
<dbReference type="FunCoup" id="A0A409WGT1">
    <property type="interactions" value="491"/>
</dbReference>
<keyword evidence="5" id="KW-1185">Reference proteome</keyword>
<evidence type="ECO:0000259" key="3">
    <source>
        <dbReference type="Pfam" id="PF24181"/>
    </source>
</evidence>
<evidence type="ECO:0000259" key="2">
    <source>
        <dbReference type="Pfam" id="PF24173"/>
    </source>
</evidence>
<dbReference type="SUPFAM" id="SSF48371">
    <property type="entry name" value="ARM repeat"/>
    <property type="match status" value="1"/>
</dbReference>
<reference evidence="4 5" key="1">
    <citation type="journal article" date="2018" name="Evol. Lett.">
        <title>Horizontal gene cluster transfer increased hallucinogenic mushroom diversity.</title>
        <authorList>
            <person name="Reynolds H.T."/>
            <person name="Vijayakumar V."/>
            <person name="Gluck-Thaler E."/>
            <person name="Korotkin H.B."/>
            <person name="Matheny P.B."/>
            <person name="Slot J.C."/>
        </authorList>
    </citation>
    <scope>NUCLEOTIDE SEQUENCE [LARGE SCALE GENOMIC DNA]</scope>
    <source>
        <strain evidence="4 5">SRW20</strain>
    </source>
</reference>
<dbReference type="Pfam" id="PF21547">
    <property type="entry name" value="TTI1"/>
    <property type="match status" value="1"/>
</dbReference>
<evidence type="ECO:0000313" key="4">
    <source>
        <dbReference type="EMBL" id="PPQ77640.1"/>
    </source>
</evidence>
<dbReference type="Pfam" id="PF24181">
    <property type="entry name" value="TPR_TTI1_C"/>
    <property type="match status" value="1"/>
</dbReference>
<organism evidence="4 5">
    <name type="scientific">Gymnopilus dilepis</name>
    <dbReference type="NCBI Taxonomy" id="231916"/>
    <lineage>
        <taxon>Eukaryota</taxon>
        <taxon>Fungi</taxon>
        <taxon>Dikarya</taxon>
        <taxon>Basidiomycota</taxon>
        <taxon>Agaricomycotina</taxon>
        <taxon>Agaricomycetes</taxon>
        <taxon>Agaricomycetidae</taxon>
        <taxon>Agaricales</taxon>
        <taxon>Agaricineae</taxon>
        <taxon>Hymenogastraceae</taxon>
        <taxon>Gymnopilus</taxon>
    </lineage>
</organism>
<dbReference type="InterPro" id="IPR057567">
    <property type="entry name" value="TPR_TTI1_C"/>
</dbReference>
<dbReference type="Gene3D" id="1.25.10.10">
    <property type="entry name" value="Leucine-rich Repeat Variant"/>
    <property type="match status" value="1"/>
</dbReference>
<evidence type="ECO:0008006" key="6">
    <source>
        <dbReference type="Google" id="ProtNLM"/>
    </source>
</evidence>
<name>A0A409WGT1_9AGAR</name>
<gene>
    <name evidence="4" type="ORF">CVT26_005406</name>
</gene>
<protein>
    <recommendedName>
        <fullName evidence="6">TEL2-interacting protein 1</fullName>
    </recommendedName>
</protein>
<sequence length="1130" mass="123408">MAAFDSGPESDFKRLKAVCVPLLGSSRLTPASSQSTLNLLTSLTKLLSEIPSESLTSSLISYVFLPLSTILQRNKSSEIPNQILEKILTALALLCESWWWTCDIKVWEQIFMLAGAVIGGIDESSGHKRDDETKTAAARCLVSLLRPRSEEEALKRGLDPTSAHTRLQVLQADAQKSNFVPIAGQTLDSVLTVAFSFHLPLQRAALDVAYFIIDVYLPDRLVPSVLPGVVSTMCKICLGQPQGKGWANGEIVAQALTAMEVVITKAIGDDACVRDGAVRRIDTLEDLVSPPAKAHSSEAEGVQVPHGTPRTESWLRGSASQLHIAINSLSSLQSHPTPSALLGLAKFSAAIIRSTSLTLPQTQPLLLSFLLSLSLSDYPSVSAEARQSLIHLLITPSDAQLSLQHTIMKILSDTLSALPRLLLMQADSRVTHAAGVVTAVCHLATSESGRDPPPIIVKGVRKLVGPAGGIEKWGWGLLSVLEIVEPPVVVTRTSGAQLSLEDNPETPEWINFPSLIFSNIASHETSDVLKGMFHALGAAGGDTSLFAVEWFVGVGRSTVTSNAVAALWCACRLLEGMAHFSLDNARTITFSPFRASRRLEKEARALAKSTAEIWDQSDTLSEKDRAETAEDDQSYLVQHQKGVIPLDETLKITLPSSSKAPKLKHQPLVHRALCLQLIAVTAGISQARFAPLFIHILYPVLHSLVSPLSFLSSTALATLNFITVATSYASPANLLLSNFDYVLDSVSRRLTERWLDIDATKVLSIMIRLVGADVVDRAGDVVEECFDRLDEYHGYGVIVDGLIEVLLEVIKVIKLNAKENEAKLTKLKAPASSAATVRRVSLDDFFSFLPNRFQTREEMDNIDYGPAPRRPWGEQMTVDEPIDEEGPLGAKPNQPEAPPPTPVQALTKQILSRSLYFLTHSSPTIRARILKLLALSIPVLPESALLPSIHSAWPFILNRLADPETFVVSAAAALVEELAKHVGDFMFQRVWDDIWPRFRKMLRALESGDATSALARRAKSGVGTESAYTHSHRLYRSILKTMTFALQGVREHEASLWEIIVIFRTFLATSAHQELQQCAVALYIEAGKLNPDSVWLALSSTVTEVDPVTAYLKADWDVKHNVELILNSVH</sequence>
<dbReference type="PANTHER" id="PTHR18460:SF3">
    <property type="entry name" value="TELO2-INTERACTING PROTEIN 1 HOMOLOG"/>
    <property type="match status" value="1"/>
</dbReference>
<evidence type="ECO:0000313" key="5">
    <source>
        <dbReference type="Proteomes" id="UP000284706"/>
    </source>
</evidence>
<dbReference type="InterPro" id="IPR049362">
    <property type="entry name" value="TTI1_rpt"/>
</dbReference>
<feature type="domain" description="TTI1 C-terminal TPR" evidence="3">
    <location>
        <begin position="805"/>
        <end position="1095"/>
    </location>
</feature>
<proteinExistence type="predicted"/>
<dbReference type="PANTHER" id="PTHR18460">
    <property type="entry name" value="TEL2 INTERACTING PROTEIN 1 TTI1 FAMILY MEMBER"/>
    <property type="match status" value="1"/>
</dbReference>
<dbReference type="GO" id="GO:0005737">
    <property type="term" value="C:cytoplasm"/>
    <property type="evidence" value="ECO:0007669"/>
    <property type="project" value="TreeGrafter"/>
</dbReference>
<dbReference type="InterPro" id="IPR057566">
    <property type="entry name" value="TPR_TTI1_N"/>
</dbReference>
<feature type="region of interest" description="Disordered" evidence="1">
    <location>
        <begin position="880"/>
        <end position="903"/>
    </location>
</feature>
<dbReference type="AlphaFoldDB" id="A0A409WGT1"/>
<dbReference type="InParanoid" id="A0A409WGT1"/>
<dbReference type="InterPro" id="IPR011989">
    <property type="entry name" value="ARM-like"/>
</dbReference>
<dbReference type="EMBL" id="NHYE01005076">
    <property type="protein sequence ID" value="PPQ77640.1"/>
    <property type="molecule type" value="Genomic_DNA"/>
</dbReference>
<dbReference type="OrthoDB" id="49511at2759"/>
<feature type="domain" description="TTI1 N-terminal TPR" evidence="2">
    <location>
        <begin position="12"/>
        <end position="374"/>
    </location>
</feature>
<dbReference type="Pfam" id="PF24173">
    <property type="entry name" value="TPR_TTI1_N"/>
    <property type="match status" value="1"/>
</dbReference>
<dbReference type="InterPro" id="IPR016024">
    <property type="entry name" value="ARM-type_fold"/>
</dbReference>
<evidence type="ECO:0000256" key="1">
    <source>
        <dbReference type="SAM" id="MobiDB-lite"/>
    </source>
</evidence>
<comment type="caution">
    <text evidence="4">The sequence shown here is derived from an EMBL/GenBank/DDBJ whole genome shotgun (WGS) entry which is preliminary data.</text>
</comment>
<dbReference type="InterPro" id="IPR052587">
    <property type="entry name" value="TELO2-interacting_protein_1"/>
</dbReference>